<evidence type="ECO:0000313" key="3">
    <source>
        <dbReference type="WBParaSite" id="DME_0001006901-mRNA-1"/>
    </source>
</evidence>
<evidence type="ECO:0000256" key="1">
    <source>
        <dbReference type="ARBA" id="ARBA00005375"/>
    </source>
</evidence>
<sequence>LVVYECFEHFDRFFMVAQIHRCLVFLILSEISETSNTLKLPENSVTIDPDTKLILFGSGNGNRLPSKFLDDGTNRMWGYEGTNELTQFGKRQAFGLGKEVREFVGSLLNNNYLPSEAKFYTSELNNCQMTLQAILAGIYPPDTFAEWNQALDWTPVPYTINDTLLTVDDLEQYINVHKGSFYFFWSSIRKEQLERLQKLAVEKRPLLDYIANGTGWNATIESASILAQNLQEIILYGADLPEWIANPSIDNYDRQRLLEEINLFLETREIACAENPECRHIMGGVWLGHILSILTAASRGEYSGKIVGYVSPHMNILSLMKLLYIKKNEQLDSGGFLIEYRDKPYASIRIRSHYPVQIDNHVISQANYEEPLEQISTKDKWIIFEKFFGLLENEAIFNSSDAYGVQLLINKNSSAPSLSPQMQTFGSIFFGFILVVCRFLL</sequence>
<accession>A0A0N4UQ06</accession>
<organism evidence="2 3">
    <name type="scientific">Dracunculus medinensis</name>
    <name type="common">Guinea worm</name>
    <dbReference type="NCBI Taxonomy" id="318479"/>
    <lineage>
        <taxon>Eukaryota</taxon>
        <taxon>Metazoa</taxon>
        <taxon>Ecdysozoa</taxon>
        <taxon>Nematoda</taxon>
        <taxon>Chromadorea</taxon>
        <taxon>Rhabditida</taxon>
        <taxon>Spirurina</taxon>
        <taxon>Dracunculoidea</taxon>
        <taxon>Dracunculidae</taxon>
        <taxon>Dracunculus</taxon>
    </lineage>
</organism>
<comment type="similarity">
    <text evidence="1">Belongs to the histidine acid phosphatase family.</text>
</comment>
<proteinExistence type="inferred from homology"/>
<dbReference type="Gene3D" id="3.40.50.1240">
    <property type="entry name" value="Phosphoglycerate mutase-like"/>
    <property type="match status" value="1"/>
</dbReference>
<dbReference type="PANTHER" id="PTHR11567">
    <property type="entry name" value="ACID PHOSPHATASE-RELATED"/>
    <property type="match status" value="1"/>
</dbReference>
<dbReference type="InterPro" id="IPR029033">
    <property type="entry name" value="His_PPase_superfam"/>
</dbReference>
<evidence type="ECO:0000313" key="2">
    <source>
        <dbReference type="Proteomes" id="UP000038040"/>
    </source>
</evidence>
<dbReference type="GO" id="GO:0016791">
    <property type="term" value="F:phosphatase activity"/>
    <property type="evidence" value="ECO:0007669"/>
    <property type="project" value="TreeGrafter"/>
</dbReference>
<dbReference type="Proteomes" id="UP000038040">
    <property type="component" value="Unplaced"/>
</dbReference>
<protein>
    <submittedName>
        <fullName evidence="3">Glucose-6-phosphate isomerase</fullName>
    </submittedName>
</protein>
<dbReference type="AlphaFoldDB" id="A0A0N4UQ06"/>
<dbReference type="Pfam" id="PF00328">
    <property type="entry name" value="His_Phos_2"/>
    <property type="match status" value="1"/>
</dbReference>
<dbReference type="PANTHER" id="PTHR11567:SF29">
    <property type="entry name" value="ACID PHOSPHATASE FAMILY"/>
    <property type="match status" value="1"/>
</dbReference>
<dbReference type="InterPro" id="IPR000560">
    <property type="entry name" value="His_Pase_clade-2"/>
</dbReference>
<dbReference type="SUPFAM" id="SSF53254">
    <property type="entry name" value="Phosphoglycerate mutase-like"/>
    <property type="match status" value="1"/>
</dbReference>
<dbReference type="InterPro" id="IPR050645">
    <property type="entry name" value="Histidine_acid_phosphatase"/>
</dbReference>
<name>A0A0N4UQ06_DRAME</name>
<reference evidence="3" key="1">
    <citation type="submission" date="2017-02" db="UniProtKB">
        <authorList>
            <consortium name="WormBaseParasite"/>
        </authorList>
    </citation>
    <scope>IDENTIFICATION</scope>
</reference>
<dbReference type="WBParaSite" id="DME_0001006901-mRNA-1">
    <property type="protein sequence ID" value="DME_0001006901-mRNA-1"/>
    <property type="gene ID" value="DME_0001006901"/>
</dbReference>